<proteinExistence type="predicted"/>
<evidence type="ECO:0000256" key="1">
    <source>
        <dbReference type="SAM" id="MobiDB-lite"/>
    </source>
</evidence>
<accession>A0A1H7UJL7</accession>
<keyword evidence="2" id="KW-0812">Transmembrane</keyword>
<feature type="transmembrane region" description="Helical" evidence="2">
    <location>
        <begin position="76"/>
        <end position="97"/>
    </location>
</feature>
<feature type="transmembrane region" description="Helical" evidence="2">
    <location>
        <begin position="6"/>
        <end position="27"/>
    </location>
</feature>
<feature type="transmembrane region" description="Helical" evidence="2">
    <location>
        <begin position="39"/>
        <end position="64"/>
    </location>
</feature>
<keyword evidence="2" id="KW-0472">Membrane</keyword>
<dbReference type="RefSeq" id="WP_055501020.1">
    <property type="nucleotide sequence ID" value="NZ_BBZG01000001.1"/>
</dbReference>
<evidence type="ECO:0000256" key="2">
    <source>
        <dbReference type="SAM" id="Phobius"/>
    </source>
</evidence>
<dbReference type="AlphaFoldDB" id="A0A1H7UJL7"/>
<evidence type="ECO:0000313" key="4">
    <source>
        <dbReference type="Proteomes" id="UP000198953"/>
    </source>
</evidence>
<name>A0A1H7UJL7_9ACTN</name>
<dbReference type="Proteomes" id="UP000198953">
    <property type="component" value="Unassembled WGS sequence"/>
</dbReference>
<reference evidence="3 4" key="1">
    <citation type="submission" date="2016-10" db="EMBL/GenBank/DDBJ databases">
        <authorList>
            <person name="de Groot N.N."/>
        </authorList>
    </citation>
    <scope>NUCLEOTIDE SEQUENCE [LARGE SCALE GENOMIC DNA]</scope>
    <source>
        <strain evidence="3 4">DSM 43357</strain>
    </source>
</reference>
<keyword evidence="4" id="KW-1185">Reference proteome</keyword>
<gene>
    <name evidence="3" type="ORF">SAMN05660976_03820</name>
</gene>
<protein>
    <recommendedName>
        <fullName evidence="5">Cellulose synthase</fullName>
    </recommendedName>
</protein>
<feature type="region of interest" description="Disordered" evidence="1">
    <location>
        <begin position="102"/>
        <end position="151"/>
    </location>
</feature>
<sequence length="162" mass="16840">MSFEQIAWLPLCAGVTAVGLVMSFMAFRRRGAASGMRVAAWALLPVAAYLTGALQALWTVGATLVGFVTGLVLNPLVWAGIAVTGLSVVLFLVSGVLRGRTLSRGRPKGEEPAAKTQPVAGRGDTPAVGRSKPAQAPGTARKPASDDDFSDVEDILKRHGIS</sequence>
<dbReference type="EMBL" id="FOBF01000008">
    <property type="protein sequence ID" value="SEL96497.1"/>
    <property type="molecule type" value="Genomic_DNA"/>
</dbReference>
<keyword evidence="2" id="KW-1133">Transmembrane helix</keyword>
<organism evidence="3 4">
    <name type="scientific">Nonomuraea pusilla</name>
    <dbReference type="NCBI Taxonomy" id="46177"/>
    <lineage>
        <taxon>Bacteria</taxon>
        <taxon>Bacillati</taxon>
        <taxon>Actinomycetota</taxon>
        <taxon>Actinomycetes</taxon>
        <taxon>Streptosporangiales</taxon>
        <taxon>Streptosporangiaceae</taxon>
        <taxon>Nonomuraea</taxon>
    </lineage>
</organism>
<dbReference type="STRING" id="46177.SAMN05660976_03820"/>
<evidence type="ECO:0000313" key="3">
    <source>
        <dbReference type="EMBL" id="SEL96497.1"/>
    </source>
</evidence>
<evidence type="ECO:0008006" key="5">
    <source>
        <dbReference type="Google" id="ProtNLM"/>
    </source>
</evidence>